<dbReference type="RefSeq" id="WP_318347482.1">
    <property type="nucleotide sequence ID" value="NZ_AP018694.1"/>
</dbReference>
<dbReference type="KEGG" id="anf:AQPE_3390"/>
<accession>A0A5K7SD79</accession>
<dbReference type="Proteomes" id="UP001193389">
    <property type="component" value="Chromosome"/>
</dbReference>
<protein>
    <recommendedName>
        <fullName evidence="1">TPM domain-containing protein</fullName>
    </recommendedName>
</protein>
<dbReference type="PANTHER" id="PTHR30373:SF8">
    <property type="entry name" value="BLL7265 PROTEIN"/>
    <property type="match status" value="1"/>
</dbReference>
<evidence type="ECO:0000313" key="3">
    <source>
        <dbReference type="Proteomes" id="UP001193389"/>
    </source>
</evidence>
<evidence type="ECO:0000313" key="2">
    <source>
        <dbReference type="EMBL" id="BBE19214.1"/>
    </source>
</evidence>
<gene>
    <name evidence="2" type="ORF">AQPE_3390</name>
</gene>
<evidence type="ECO:0000259" key="1">
    <source>
        <dbReference type="Pfam" id="PF04536"/>
    </source>
</evidence>
<dbReference type="Gene3D" id="3.10.310.50">
    <property type="match status" value="1"/>
</dbReference>
<proteinExistence type="predicted"/>
<name>A0A5K7SD79_9BACT</name>
<sequence>MSVENFFSKEEKKQITDAIAEAELNTSGEIRLHMEGHCKIDVLDRAAYIFEKLEMNQTEKRNGVLFYLAVYDRKFAIIGDSGINQLVAADFWNETKETMLSYFKEGKFTDGLTKGILMAGEQLKANFPYQSNDVNELSDEISFEKNL</sequence>
<dbReference type="PANTHER" id="PTHR30373">
    <property type="entry name" value="UPF0603 PROTEIN YGCG"/>
    <property type="match status" value="1"/>
</dbReference>
<feature type="domain" description="TPM" evidence="1">
    <location>
        <begin position="4"/>
        <end position="120"/>
    </location>
</feature>
<dbReference type="Pfam" id="PF04536">
    <property type="entry name" value="TPM_phosphatase"/>
    <property type="match status" value="1"/>
</dbReference>
<dbReference type="EMBL" id="AP018694">
    <property type="protein sequence ID" value="BBE19214.1"/>
    <property type="molecule type" value="Genomic_DNA"/>
</dbReference>
<organism evidence="2 3">
    <name type="scientific">Aquipluma nitroreducens</name>
    <dbReference type="NCBI Taxonomy" id="2010828"/>
    <lineage>
        <taxon>Bacteria</taxon>
        <taxon>Pseudomonadati</taxon>
        <taxon>Bacteroidota</taxon>
        <taxon>Bacteroidia</taxon>
        <taxon>Marinilabiliales</taxon>
        <taxon>Prolixibacteraceae</taxon>
        <taxon>Aquipluma</taxon>
    </lineage>
</organism>
<reference evidence="2" key="1">
    <citation type="journal article" date="2020" name="Int. J. Syst. Evol. Microbiol.">
        <title>Aquipluma nitroreducens gen. nov. sp. nov., a novel facultatively anaerobic bacterium isolated from a freshwater lake.</title>
        <authorList>
            <person name="Watanabe M."/>
            <person name="Kojima H."/>
            <person name="Fukui M."/>
        </authorList>
    </citation>
    <scope>NUCLEOTIDE SEQUENCE</scope>
    <source>
        <strain evidence="2">MeG22</strain>
    </source>
</reference>
<dbReference type="AlphaFoldDB" id="A0A5K7SD79"/>
<dbReference type="InterPro" id="IPR007621">
    <property type="entry name" value="TPM_dom"/>
</dbReference>
<keyword evidence="3" id="KW-1185">Reference proteome</keyword>